<dbReference type="EMBL" id="LAZR01066255">
    <property type="protein sequence ID" value="KKK53938.1"/>
    <property type="molecule type" value="Genomic_DNA"/>
</dbReference>
<protein>
    <submittedName>
        <fullName evidence="1">Uncharacterized protein</fullName>
    </submittedName>
</protein>
<accession>A0A0F8WBG0</accession>
<evidence type="ECO:0000313" key="1">
    <source>
        <dbReference type="EMBL" id="KKK53938.1"/>
    </source>
</evidence>
<proteinExistence type="predicted"/>
<organism evidence="1">
    <name type="scientific">marine sediment metagenome</name>
    <dbReference type="NCBI Taxonomy" id="412755"/>
    <lineage>
        <taxon>unclassified sequences</taxon>
        <taxon>metagenomes</taxon>
        <taxon>ecological metagenomes</taxon>
    </lineage>
</organism>
<gene>
    <name evidence="1" type="ORF">LCGC14_3089760</name>
</gene>
<sequence length="71" mass="8437">MMASIILFRHRMLVAFKAIEDMGGDLEVRTNQILKYLTVKEAERFLALLERVADKWEEEYETPKRKLVSHK</sequence>
<reference evidence="1" key="1">
    <citation type="journal article" date="2015" name="Nature">
        <title>Complex archaea that bridge the gap between prokaryotes and eukaryotes.</title>
        <authorList>
            <person name="Spang A."/>
            <person name="Saw J.H."/>
            <person name="Jorgensen S.L."/>
            <person name="Zaremba-Niedzwiedzka K."/>
            <person name="Martijn J."/>
            <person name="Lind A.E."/>
            <person name="van Eijk R."/>
            <person name="Schleper C."/>
            <person name="Guy L."/>
            <person name="Ettema T.J."/>
        </authorList>
    </citation>
    <scope>NUCLEOTIDE SEQUENCE</scope>
</reference>
<name>A0A0F8WBG0_9ZZZZ</name>
<comment type="caution">
    <text evidence="1">The sequence shown here is derived from an EMBL/GenBank/DDBJ whole genome shotgun (WGS) entry which is preliminary data.</text>
</comment>
<dbReference type="AlphaFoldDB" id="A0A0F8WBG0"/>